<dbReference type="EMBL" id="GGFJ01014150">
    <property type="protein sequence ID" value="MBW63291.1"/>
    <property type="molecule type" value="Transcribed_RNA"/>
</dbReference>
<accession>A0A2M4CDQ2</accession>
<proteinExistence type="predicted"/>
<name>A0A2M4CDQ2_9DIPT</name>
<organism evidence="2">
    <name type="scientific">Anopheles marajoara</name>
    <dbReference type="NCBI Taxonomy" id="58244"/>
    <lineage>
        <taxon>Eukaryota</taxon>
        <taxon>Metazoa</taxon>
        <taxon>Ecdysozoa</taxon>
        <taxon>Arthropoda</taxon>
        <taxon>Hexapoda</taxon>
        <taxon>Insecta</taxon>
        <taxon>Pterygota</taxon>
        <taxon>Neoptera</taxon>
        <taxon>Endopterygota</taxon>
        <taxon>Diptera</taxon>
        <taxon>Nematocera</taxon>
        <taxon>Culicoidea</taxon>
        <taxon>Culicidae</taxon>
        <taxon>Anophelinae</taxon>
        <taxon>Anopheles</taxon>
    </lineage>
</organism>
<keyword evidence="1" id="KW-0732">Signal</keyword>
<evidence type="ECO:0000256" key="1">
    <source>
        <dbReference type="SAM" id="SignalP"/>
    </source>
</evidence>
<sequence length="73" mass="8487">MTHRVVLVPVVCVCRTLALSLCKHTGYMGFARSRKIRSALQERSIIMTMQHTVSRLVFFLVFHFNFHDLLPLI</sequence>
<protein>
    <submittedName>
        <fullName evidence="2">Putative secreted protein</fullName>
    </submittedName>
</protein>
<dbReference type="AlphaFoldDB" id="A0A2M4CDQ2"/>
<feature type="chain" id="PRO_5014746879" evidence="1">
    <location>
        <begin position="19"/>
        <end position="73"/>
    </location>
</feature>
<reference evidence="2" key="1">
    <citation type="submission" date="2018-01" db="EMBL/GenBank/DDBJ databases">
        <title>An insight into the sialome of Amazonian anophelines.</title>
        <authorList>
            <person name="Ribeiro J.M."/>
            <person name="Scarpassa V."/>
            <person name="Calvo E."/>
        </authorList>
    </citation>
    <scope>NUCLEOTIDE SEQUENCE</scope>
    <source>
        <tissue evidence="2">Salivary glands</tissue>
    </source>
</reference>
<feature type="signal peptide" evidence="1">
    <location>
        <begin position="1"/>
        <end position="18"/>
    </location>
</feature>
<evidence type="ECO:0000313" key="2">
    <source>
        <dbReference type="EMBL" id="MBW63291.1"/>
    </source>
</evidence>